<name>A0A7C4Y3R1_9BACT</name>
<dbReference type="AlphaFoldDB" id="A0A7C4Y3R1"/>
<evidence type="ECO:0000256" key="1">
    <source>
        <dbReference type="SAM" id="Coils"/>
    </source>
</evidence>
<organism evidence="3">
    <name type="scientific">Caldisericum exile</name>
    <dbReference type="NCBI Taxonomy" id="693075"/>
    <lineage>
        <taxon>Bacteria</taxon>
        <taxon>Pseudomonadati</taxon>
        <taxon>Caldisericota/Cryosericota group</taxon>
        <taxon>Caldisericota</taxon>
        <taxon>Caldisericia</taxon>
        <taxon>Caldisericales</taxon>
        <taxon>Caldisericaceae</taxon>
        <taxon>Caldisericum</taxon>
    </lineage>
</organism>
<feature type="transmembrane region" description="Helical" evidence="2">
    <location>
        <begin position="6"/>
        <end position="28"/>
    </location>
</feature>
<feature type="coiled-coil region" evidence="1">
    <location>
        <begin position="36"/>
        <end position="63"/>
    </location>
</feature>
<keyword evidence="2" id="KW-0472">Membrane</keyword>
<gene>
    <name evidence="3" type="ORF">ENV82_01685</name>
</gene>
<reference evidence="3" key="1">
    <citation type="journal article" date="2020" name="mSystems">
        <title>Genome- and Community-Level Interaction Insights into Carbon Utilization and Element Cycling Functions of Hydrothermarchaeota in Hydrothermal Sediment.</title>
        <authorList>
            <person name="Zhou Z."/>
            <person name="Liu Y."/>
            <person name="Xu W."/>
            <person name="Pan J."/>
            <person name="Luo Z.H."/>
            <person name="Li M."/>
        </authorList>
    </citation>
    <scope>NUCLEOTIDE SEQUENCE [LARGE SCALE GENOMIC DNA]</scope>
    <source>
        <strain evidence="3">SpSt-794</strain>
    </source>
</reference>
<dbReference type="EMBL" id="DTHV01000052">
    <property type="protein sequence ID" value="HGW60141.1"/>
    <property type="molecule type" value="Genomic_DNA"/>
</dbReference>
<evidence type="ECO:0000256" key="2">
    <source>
        <dbReference type="SAM" id="Phobius"/>
    </source>
</evidence>
<keyword evidence="2" id="KW-1133">Transmembrane helix</keyword>
<keyword evidence="1" id="KW-0175">Coiled coil</keyword>
<evidence type="ECO:0000313" key="3">
    <source>
        <dbReference type="EMBL" id="HGW60141.1"/>
    </source>
</evidence>
<comment type="caution">
    <text evidence="3">The sequence shown here is derived from an EMBL/GenBank/DDBJ whole genome shotgun (WGS) entry which is preliminary data.</text>
</comment>
<keyword evidence="2" id="KW-0812">Transmembrane</keyword>
<accession>A0A7C4Y3R1</accession>
<sequence>MALTIAVWIIALTLLLGVAGTFVFLLNFQRDISKTLTQIEITLKAVEGNVNTLSEELHKTLKNTTGVTEETKKLVRNVNTITTLNAILSPLTQIQSKTNTGNLTKILNIGKIIFGIIQGYNLYKKFIGGKNERREN</sequence>
<proteinExistence type="predicted"/>
<protein>
    <submittedName>
        <fullName evidence="3">DUF948 domain-containing protein</fullName>
    </submittedName>
</protein>